<dbReference type="PROSITE" id="PS50109">
    <property type="entry name" value="HIS_KIN"/>
    <property type="match status" value="1"/>
</dbReference>
<gene>
    <name evidence="6" type="ORF">H8K32_02165</name>
</gene>
<feature type="domain" description="PAS" evidence="4">
    <location>
        <begin position="325"/>
        <end position="396"/>
    </location>
</feature>
<evidence type="ECO:0000256" key="1">
    <source>
        <dbReference type="ARBA" id="ARBA00000085"/>
    </source>
</evidence>
<dbReference type="Pfam" id="PF01590">
    <property type="entry name" value="GAF"/>
    <property type="match status" value="1"/>
</dbReference>
<dbReference type="PRINTS" id="PR00344">
    <property type="entry name" value="BCTRLSENSOR"/>
</dbReference>
<evidence type="ECO:0000259" key="5">
    <source>
        <dbReference type="PROSITE" id="PS50113"/>
    </source>
</evidence>
<dbReference type="EMBL" id="JACOFV010000001">
    <property type="protein sequence ID" value="MBC3860890.1"/>
    <property type="molecule type" value="Genomic_DNA"/>
</dbReference>
<dbReference type="SMART" id="SM00091">
    <property type="entry name" value="PAS"/>
    <property type="match status" value="2"/>
</dbReference>
<dbReference type="CDD" id="cd00075">
    <property type="entry name" value="HATPase"/>
    <property type="match status" value="1"/>
</dbReference>
<feature type="domain" description="PAC" evidence="5">
    <location>
        <begin position="264"/>
        <end position="317"/>
    </location>
</feature>
<reference evidence="6" key="1">
    <citation type="submission" date="2020-08" db="EMBL/GenBank/DDBJ databases">
        <title>Novel species isolated from subtropical streams in China.</title>
        <authorList>
            <person name="Lu H."/>
        </authorList>
    </citation>
    <scope>NUCLEOTIDE SEQUENCE</scope>
    <source>
        <strain evidence="6">KACC 12607</strain>
    </source>
</reference>
<dbReference type="SUPFAM" id="SSF55781">
    <property type="entry name" value="GAF domain-like"/>
    <property type="match status" value="1"/>
</dbReference>
<dbReference type="InterPro" id="IPR029016">
    <property type="entry name" value="GAF-like_dom_sf"/>
</dbReference>
<name>A0A923HD77_9BURK</name>
<dbReference type="Gene3D" id="1.10.287.130">
    <property type="match status" value="1"/>
</dbReference>
<dbReference type="EC" id="2.7.13.3" evidence="2"/>
<dbReference type="PROSITE" id="PS50113">
    <property type="entry name" value="PAC"/>
    <property type="match status" value="2"/>
</dbReference>
<accession>A0A923HD77</accession>
<organism evidence="6 7">
    <name type="scientific">Undibacterium jejuense</name>
    <dbReference type="NCBI Taxonomy" id="1344949"/>
    <lineage>
        <taxon>Bacteria</taxon>
        <taxon>Pseudomonadati</taxon>
        <taxon>Pseudomonadota</taxon>
        <taxon>Betaproteobacteria</taxon>
        <taxon>Burkholderiales</taxon>
        <taxon>Oxalobacteraceae</taxon>
        <taxon>Undibacterium</taxon>
    </lineage>
</organism>
<proteinExistence type="predicted"/>
<feature type="domain" description="PAS" evidence="4">
    <location>
        <begin position="184"/>
        <end position="229"/>
    </location>
</feature>
<dbReference type="NCBIfam" id="TIGR00229">
    <property type="entry name" value="sensory_box"/>
    <property type="match status" value="2"/>
</dbReference>
<dbReference type="InterPro" id="IPR035965">
    <property type="entry name" value="PAS-like_dom_sf"/>
</dbReference>
<dbReference type="SMART" id="SM00086">
    <property type="entry name" value="PAC"/>
    <property type="match status" value="2"/>
</dbReference>
<dbReference type="CDD" id="cd00130">
    <property type="entry name" value="PAS"/>
    <property type="match status" value="2"/>
</dbReference>
<dbReference type="PANTHER" id="PTHR43102">
    <property type="entry name" value="SLR1143 PROTEIN"/>
    <property type="match status" value="1"/>
</dbReference>
<dbReference type="GO" id="GO:0004673">
    <property type="term" value="F:protein histidine kinase activity"/>
    <property type="evidence" value="ECO:0007669"/>
    <property type="project" value="UniProtKB-EC"/>
</dbReference>
<dbReference type="SMART" id="SM00387">
    <property type="entry name" value="HATPase_c"/>
    <property type="match status" value="1"/>
</dbReference>
<feature type="domain" description="PAC" evidence="5">
    <location>
        <begin position="415"/>
        <end position="467"/>
    </location>
</feature>
<comment type="catalytic activity">
    <reaction evidence="1">
        <text>ATP + protein L-histidine = ADP + protein N-phospho-L-histidine.</text>
        <dbReference type="EC" id="2.7.13.3"/>
    </reaction>
</comment>
<dbReference type="InterPro" id="IPR003594">
    <property type="entry name" value="HATPase_dom"/>
</dbReference>
<dbReference type="SUPFAM" id="SSF55785">
    <property type="entry name" value="PYP-like sensor domain (PAS domain)"/>
    <property type="match status" value="2"/>
</dbReference>
<dbReference type="InterPro" id="IPR036890">
    <property type="entry name" value="HATPase_C_sf"/>
</dbReference>
<dbReference type="Gene3D" id="3.30.450.40">
    <property type="match status" value="1"/>
</dbReference>
<dbReference type="InterPro" id="IPR000700">
    <property type="entry name" value="PAS-assoc_C"/>
</dbReference>
<keyword evidence="7" id="KW-1185">Reference proteome</keyword>
<comment type="caution">
    <text evidence="6">The sequence shown here is derived from an EMBL/GenBank/DDBJ whole genome shotgun (WGS) entry which is preliminary data.</text>
</comment>
<evidence type="ECO:0000313" key="6">
    <source>
        <dbReference type="EMBL" id="MBC3860890.1"/>
    </source>
</evidence>
<dbReference type="InterPro" id="IPR003018">
    <property type="entry name" value="GAF"/>
</dbReference>
<dbReference type="Proteomes" id="UP000634011">
    <property type="component" value="Unassembled WGS sequence"/>
</dbReference>
<dbReference type="SUPFAM" id="SSF55874">
    <property type="entry name" value="ATPase domain of HSP90 chaperone/DNA topoisomerase II/histidine kinase"/>
    <property type="match status" value="1"/>
</dbReference>
<dbReference type="Pfam" id="PF02518">
    <property type="entry name" value="HATPase_c"/>
    <property type="match status" value="1"/>
</dbReference>
<dbReference type="InterPro" id="IPR004358">
    <property type="entry name" value="Sig_transdc_His_kin-like_C"/>
</dbReference>
<dbReference type="PROSITE" id="PS50112">
    <property type="entry name" value="PAS"/>
    <property type="match status" value="2"/>
</dbReference>
<evidence type="ECO:0000313" key="7">
    <source>
        <dbReference type="Proteomes" id="UP000634011"/>
    </source>
</evidence>
<evidence type="ECO:0000259" key="3">
    <source>
        <dbReference type="PROSITE" id="PS50109"/>
    </source>
</evidence>
<dbReference type="InterPro" id="IPR000014">
    <property type="entry name" value="PAS"/>
</dbReference>
<protein>
    <recommendedName>
        <fullName evidence="2">histidine kinase</fullName>
        <ecNumber evidence="2">2.7.13.3</ecNumber>
    </recommendedName>
</protein>
<dbReference type="InterPro" id="IPR005467">
    <property type="entry name" value="His_kinase_dom"/>
</dbReference>
<evidence type="ECO:0000256" key="2">
    <source>
        <dbReference type="ARBA" id="ARBA00012438"/>
    </source>
</evidence>
<sequence>MISAPIGQNEAERLEALREYQVLDTPDSADFDDFTRLASEICGTPIALISLVDADRQWFKSKVGVDASQTPRDISFCGHAIHGGELFEIHNALEDDRFRDNPLVAGAPDIRFYAGQPLISSGGFGIGTLCVIDRVPRKLNEHQQDMLKVLGRLVVQQFEFRLGEKKLATALSEQQMQNETLKNLEGRHRQLLYKLQVGIVVHGPDSKITFSNPRASELLGLSEDQIQGKVAIDPVWRFLNEAGDPLNLEDYPVNRVMRTKLPFKESVLGIDSPAHGAIVWVSVSAFPEMDEHGHLKEIVVNFHDITQQKLEEKKQLAITQNLHAITNMRQAILNSANFSIISTDLNGLIQTFNQGAEHMLGYTANEVEGVKTPAIFHDPNEVVARAKILSEELKTSIEPGFDVFVAKARMLRVPDEQNWTYLRKDGSHLPVMLSITAIRNNDGQVTGYLGIAVDITERVCNEQKQIQLTNELKISEEHLRLLNLSLEERVAERTEKLESTLTILHQSREALALSEAKAMLSTLIASVTHELSTPIGNNMLASTTMTSILRQMQQAISEGSLKRSDLVKMLSDLDSCATLVERNSDRAEHLLTSFRHVAADQASEQRRVFDLANVINEILDSMAPSLKRHSHQIEMNIADNVMMDSLPGPLGQVIINLVNNAYLHAFEDRSNGLVTINAIKTEDHVTLIIADNGIGIPEENLQKLFQAFFSTKIGKGGTGLGMSIVRNLVTKTLKGDLAVQSKIGLGTRVEITLPLELPLEGAESSS</sequence>
<dbReference type="InterPro" id="IPR001610">
    <property type="entry name" value="PAC"/>
</dbReference>
<evidence type="ECO:0000259" key="4">
    <source>
        <dbReference type="PROSITE" id="PS50112"/>
    </source>
</evidence>
<dbReference type="Gene3D" id="3.30.450.20">
    <property type="entry name" value="PAS domain"/>
    <property type="match status" value="2"/>
</dbReference>
<dbReference type="AlphaFoldDB" id="A0A923HD77"/>
<dbReference type="Gene3D" id="3.30.565.10">
    <property type="entry name" value="Histidine kinase-like ATPase, C-terminal domain"/>
    <property type="match status" value="1"/>
</dbReference>
<dbReference type="Pfam" id="PF13426">
    <property type="entry name" value="PAS_9"/>
    <property type="match status" value="2"/>
</dbReference>
<feature type="domain" description="Histidine kinase" evidence="3">
    <location>
        <begin position="526"/>
        <end position="757"/>
    </location>
</feature>
<dbReference type="PANTHER" id="PTHR43102:SF2">
    <property type="entry name" value="GAF DOMAIN-CONTAINING PROTEIN"/>
    <property type="match status" value="1"/>
</dbReference>